<dbReference type="PROSITE" id="PS51782">
    <property type="entry name" value="LYSM"/>
    <property type="match status" value="1"/>
</dbReference>
<evidence type="ECO:0000313" key="10">
    <source>
        <dbReference type="EMBL" id="ALO47119.1"/>
    </source>
</evidence>
<dbReference type="GO" id="GO:0046872">
    <property type="term" value="F:metal ion binding"/>
    <property type="evidence" value="ECO:0007669"/>
    <property type="project" value="UniProtKB-KW"/>
</dbReference>
<dbReference type="SUPFAM" id="SSF51261">
    <property type="entry name" value="Duplicated hybrid motif"/>
    <property type="match status" value="1"/>
</dbReference>
<dbReference type="AlphaFoldDB" id="A0A0S2KGM4"/>
<dbReference type="Pfam" id="PF19425">
    <property type="entry name" value="Csd3_N2"/>
    <property type="match status" value="1"/>
</dbReference>
<dbReference type="InterPro" id="IPR016047">
    <property type="entry name" value="M23ase_b-sheet_dom"/>
</dbReference>
<sequence length="464" mass="50965">MEQIVQAQRAIRKHFPRNHLFLAGGLALILIAVTVLLPDESAHGDRLYQQSVSEELSAATAQPVPTPAVPDGTRESLPVGPQLPENYGWTELTVAPGDTLSSIFTKVGLSAQELHRVVSSSDSSSVLNRLHPGYQLGFFMPEEGQLNKLQVLTSPLEGFVFTRHDTRFEVEPIQRTPEILEVIKQGEIADSLFMAAQRADIPANIIMDMADIFGGVIDFLLDPRQGDQFSIIYQEKYLDGEYIGPGEIIGAQFINRGREHVAVHYENAEGESGFFSPDGESMQKAFLRNPLDVFRISSNFNPNRRHPILNTIRAHKGTDYAAPTGTPVRATADGTVTWAARNGSFGNLVVIQHRGSYETKYAHLNSYAKGIRKGSKVTQGQVIGYVGATGSATGPHLHYEFLVAGVHKDPRTIVDQLPQAVTLAEAEMPRFRAHTDAILERFRQSRPDGRLLSMAMGPVPPAVN</sequence>
<dbReference type="InterPro" id="IPR018392">
    <property type="entry name" value="LysM"/>
</dbReference>
<dbReference type="Proteomes" id="UP000065641">
    <property type="component" value="Chromosome"/>
</dbReference>
<evidence type="ECO:0000256" key="1">
    <source>
        <dbReference type="ARBA" id="ARBA00001947"/>
    </source>
</evidence>
<name>A0A0S2KGM4_9GAMM</name>
<dbReference type="KEGG" id="pspi:PS2015_2485"/>
<gene>
    <name evidence="10" type="ORF">PS2015_2485</name>
</gene>
<feature type="transmembrane region" description="Helical" evidence="8">
    <location>
        <begin position="20"/>
        <end position="37"/>
    </location>
</feature>
<accession>A0A0S2KGM4</accession>
<keyword evidence="5" id="KW-0378">Hydrolase</keyword>
<evidence type="ECO:0000256" key="5">
    <source>
        <dbReference type="ARBA" id="ARBA00022801"/>
    </source>
</evidence>
<dbReference type="CDD" id="cd12797">
    <property type="entry name" value="M23_peptidase"/>
    <property type="match status" value="1"/>
</dbReference>
<evidence type="ECO:0000256" key="4">
    <source>
        <dbReference type="ARBA" id="ARBA00022723"/>
    </source>
</evidence>
<keyword evidence="8" id="KW-1133">Transmembrane helix</keyword>
<evidence type="ECO:0000259" key="9">
    <source>
        <dbReference type="PROSITE" id="PS51782"/>
    </source>
</evidence>
<dbReference type="Gene3D" id="2.70.70.10">
    <property type="entry name" value="Glucose Permease (Domain IIA)"/>
    <property type="match status" value="1"/>
</dbReference>
<feature type="domain" description="LysM" evidence="9">
    <location>
        <begin position="90"/>
        <end position="138"/>
    </location>
</feature>
<dbReference type="GO" id="GO:0004222">
    <property type="term" value="F:metalloendopeptidase activity"/>
    <property type="evidence" value="ECO:0007669"/>
    <property type="project" value="TreeGrafter"/>
</dbReference>
<organism evidence="10 11">
    <name type="scientific">Pseudohongiella spirulinae</name>
    <dbReference type="NCBI Taxonomy" id="1249552"/>
    <lineage>
        <taxon>Bacteria</taxon>
        <taxon>Pseudomonadati</taxon>
        <taxon>Pseudomonadota</taxon>
        <taxon>Gammaproteobacteria</taxon>
        <taxon>Pseudomonadales</taxon>
        <taxon>Pseudohongiellaceae</taxon>
        <taxon>Pseudohongiella</taxon>
    </lineage>
</organism>
<proteinExistence type="predicted"/>
<dbReference type="PATRIC" id="fig|1249552.3.peg.2501"/>
<dbReference type="GO" id="GO:0006508">
    <property type="term" value="P:proteolysis"/>
    <property type="evidence" value="ECO:0007669"/>
    <property type="project" value="UniProtKB-KW"/>
</dbReference>
<reference evidence="10 11" key="1">
    <citation type="submission" date="2015-11" db="EMBL/GenBank/DDBJ databases">
        <authorList>
            <person name="Zhang Y."/>
            <person name="Guo Z."/>
        </authorList>
    </citation>
    <scope>NUCLEOTIDE SEQUENCE [LARGE SCALE GENOMIC DNA]</scope>
    <source>
        <strain evidence="10 11">KCTC 32221</strain>
    </source>
</reference>
<keyword evidence="3" id="KW-0645">Protease</keyword>
<dbReference type="EMBL" id="CP013189">
    <property type="protein sequence ID" value="ALO47119.1"/>
    <property type="molecule type" value="Genomic_DNA"/>
</dbReference>
<dbReference type="FunFam" id="2.70.70.10:FF:000002">
    <property type="entry name" value="Murein DD-endopeptidase MepM"/>
    <property type="match status" value="1"/>
</dbReference>
<keyword evidence="6" id="KW-0862">Zinc</keyword>
<dbReference type="STRING" id="1249552.PS2015_2485"/>
<keyword evidence="8" id="KW-0472">Membrane</keyword>
<dbReference type="RefSeq" id="WP_058022542.1">
    <property type="nucleotide sequence ID" value="NZ_CP013189.1"/>
</dbReference>
<evidence type="ECO:0000256" key="8">
    <source>
        <dbReference type="SAM" id="Phobius"/>
    </source>
</evidence>
<evidence type="ECO:0000256" key="2">
    <source>
        <dbReference type="ARBA" id="ARBA00004196"/>
    </source>
</evidence>
<dbReference type="InterPro" id="IPR054512">
    <property type="entry name" value="NMB0315-like_N"/>
</dbReference>
<dbReference type="InterPro" id="IPR050570">
    <property type="entry name" value="Cell_wall_metabolism_enzyme"/>
</dbReference>
<dbReference type="InterPro" id="IPR011055">
    <property type="entry name" value="Dup_hybrid_motif"/>
</dbReference>
<keyword evidence="7" id="KW-0482">Metalloprotease</keyword>
<keyword evidence="11" id="KW-1185">Reference proteome</keyword>
<evidence type="ECO:0000256" key="7">
    <source>
        <dbReference type="ARBA" id="ARBA00023049"/>
    </source>
</evidence>
<comment type="cofactor">
    <cofactor evidence="1">
        <name>Zn(2+)</name>
        <dbReference type="ChEBI" id="CHEBI:29105"/>
    </cofactor>
</comment>
<dbReference type="Gene3D" id="3.10.450.350">
    <property type="match status" value="2"/>
</dbReference>
<comment type="subcellular location">
    <subcellularLocation>
        <location evidence="2">Cell envelope</location>
    </subcellularLocation>
</comment>
<evidence type="ECO:0000256" key="6">
    <source>
        <dbReference type="ARBA" id="ARBA00022833"/>
    </source>
</evidence>
<evidence type="ECO:0000313" key="11">
    <source>
        <dbReference type="Proteomes" id="UP000065641"/>
    </source>
</evidence>
<dbReference type="GO" id="GO:0030313">
    <property type="term" value="C:cell envelope"/>
    <property type="evidence" value="ECO:0007669"/>
    <property type="project" value="UniProtKB-SubCell"/>
</dbReference>
<evidence type="ECO:0000256" key="3">
    <source>
        <dbReference type="ARBA" id="ARBA00022670"/>
    </source>
</evidence>
<dbReference type="InterPro" id="IPR045834">
    <property type="entry name" value="Csd3_N2"/>
</dbReference>
<dbReference type="PANTHER" id="PTHR21666">
    <property type="entry name" value="PEPTIDASE-RELATED"/>
    <property type="match status" value="1"/>
</dbReference>
<dbReference type="OrthoDB" id="9805070at2"/>
<dbReference type="Pfam" id="PF01551">
    <property type="entry name" value="Peptidase_M23"/>
    <property type="match status" value="1"/>
</dbReference>
<keyword evidence="4" id="KW-0479">Metal-binding</keyword>
<dbReference type="Pfam" id="PF22310">
    <property type="entry name" value="NMB0315_dom_I"/>
    <property type="match status" value="1"/>
</dbReference>
<keyword evidence="8" id="KW-0812">Transmembrane</keyword>
<protein>
    <submittedName>
        <fullName evidence="10">Metalloendopeptidase-like membrain protein</fullName>
    </submittedName>
</protein>
<dbReference type="PANTHER" id="PTHR21666:SF288">
    <property type="entry name" value="CELL DIVISION PROTEIN YTFB"/>
    <property type="match status" value="1"/>
</dbReference>